<dbReference type="EMBL" id="CAMPGE010014599">
    <property type="protein sequence ID" value="CAI2373262.1"/>
    <property type="molecule type" value="Genomic_DNA"/>
</dbReference>
<dbReference type="SUPFAM" id="SSF103473">
    <property type="entry name" value="MFS general substrate transporter"/>
    <property type="match status" value="1"/>
</dbReference>
<evidence type="ECO:0000256" key="2">
    <source>
        <dbReference type="ARBA" id="ARBA00022692"/>
    </source>
</evidence>
<protein>
    <submittedName>
        <fullName evidence="6">Uncharacterized protein</fullName>
    </submittedName>
</protein>
<evidence type="ECO:0000256" key="1">
    <source>
        <dbReference type="ARBA" id="ARBA00004141"/>
    </source>
</evidence>
<feature type="transmembrane region" description="Helical" evidence="5">
    <location>
        <begin position="84"/>
        <end position="104"/>
    </location>
</feature>
<comment type="caution">
    <text evidence="6">The sequence shown here is derived from an EMBL/GenBank/DDBJ whole genome shotgun (WGS) entry which is preliminary data.</text>
</comment>
<feature type="transmembrane region" description="Helical" evidence="5">
    <location>
        <begin position="116"/>
        <end position="138"/>
    </location>
</feature>
<dbReference type="GO" id="GO:0022857">
    <property type="term" value="F:transmembrane transporter activity"/>
    <property type="evidence" value="ECO:0007669"/>
    <property type="project" value="InterPro"/>
</dbReference>
<dbReference type="Pfam" id="PF07690">
    <property type="entry name" value="MFS_1"/>
    <property type="match status" value="1"/>
</dbReference>
<feature type="transmembrane region" description="Helical" evidence="5">
    <location>
        <begin position="145"/>
        <end position="166"/>
    </location>
</feature>
<feature type="transmembrane region" description="Helical" evidence="5">
    <location>
        <begin position="172"/>
        <end position="192"/>
    </location>
</feature>
<organism evidence="6 7">
    <name type="scientific">Euplotes crassus</name>
    <dbReference type="NCBI Taxonomy" id="5936"/>
    <lineage>
        <taxon>Eukaryota</taxon>
        <taxon>Sar</taxon>
        <taxon>Alveolata</taxon>
        <taxon>Ciliophora</taxon>
        <taxon>Intramacronucleata</taxon>
        <taxon>Spirotrichea</taxon>
        <taxon>Hypotrichia</taxon>
        <taxon>Euplotida</taxon>
        <taxon>Euplotidae</taxon>
        <taxon>Moneuplotes</taxon>
    </lineage>
</organism>
<keyword evidence="2 5" id="KW-0812">Transmembrane</keyword>
<feature type="transmembrane region" description="Helical" evidence="5">
    <location>
        <begin position="229"/>
        <end position="248"/>
    </location>
</feature>
<proteinExistence type="predicted"/>
<name>A0AAD1XIG2_EUPCR</name>
<feature type="transmembrane region" description="Helical" evidence="5">
    <location>
        <begin position="6"/>
        <end position="28"/>
    </location>
</feature>
<dbReference type="InterPro" id="IPR036259">
    <property type="entry name" value="MFS_trans_sf"/>
</dbReference>
<evidence type="ECO:0000313" key="7">
    <source>
        <dbReference type="Proteomes" id="UP001295684"/>
    </source>
</evidence>
<evidence type="ECO:0000313" key="6">
    <source>
        <dbReference type="EMBL" id="CAI2373262.1"/>
    </source>
</evidence>
<keyword evidence="3 5" id="KW-1133">Transmembrane helix</keyword>
<evidence type="ECO:0000256" key="4">
    <source>
        <dbReference type="ARBA" id="ARBA00023136"/>
    </source>
</evidence>
<dbReference type="GO" id="GO:0016020">
    <property type="term" value="C:membrane"/>
    <property type="evidence" value="ECO:0007669"/>
    <property type="project" value="UniProtKB-SubCell"/>
</dbReference>
<dbReference type="Proteomes" id="UP001295684">
    <property type="component" value="Unassembled WGS sequence"/>
</dbReference>
<dbReference type="Gene3D" id="1.20.1250.20">
    <property type="entry name" value="MFS general substrate transporter like domains"/>
    <property type="match status" value="1"/>
</dbReference>
<evidence type="ECO:0000256" key="3">
    <source>
        <dbReference type="ARBA" id="ARBA00022989"/>
    </source>
</evidence>
<keyword evidence="4 5" id="KW-0472">Membrane</keyword>
<dbReference type="AlphaFoldDB" id="A0AAD1XIG2"/>
<reference evidence="6" key="1">
    <citation type="submission" date="2023-07" db="EMBL/GenBank/DDBJ databases">
        <authorList>
            <consortium name="AG Swart"/>
            <person name="Singh M."/>
            <person name="Singh A."/>
            <person name="Seah K."/>
            <person name="Emmerich C."/>
        </authorList>
    </citation>
    <scope>NUCLEOTIDE SEQUENCE</scope>
    <source>
        <strain evidence="6">DP1</strain>
    </source>
</reference>
<comment type="subcellular location">
    <subcellularLocation>
        <location evidence="1">Membrane</location>
        <topology evidence="1">Multi-pass membrane protein</topology>
    </subcellularLocation>
</comment>
<sequence>MYLTRNWLAIILPFCAISIFATAFIFLVPESQKFLKDQDRKKIQEVPKYSSRGQMFDRQTIDLTIADENEKPRFMNIFKDWTQVINLIIMICSWSFTSAGYYLVCYNVKYFEGSVYTNSILLGVAGLIGVILFSILINLISSKKLLISSFFLTLFGSVGYLATLQYPSLVPIWILFMVGSFSIQFSLCYYLNCELFQPAFRTRVYSICNFCSRSCSMLSPLLSETLSNPIILISACSILMLLLSLNLTPKPNYRSYS</sequence>
<dbReference type="PANTHER" id="PTHR24064">
    <property type="entry name" value="SOLUTE CARRIER FAMILY 22 MEMBER"/>
    <property type="match status" value="1"/>
</dbReference>
<dbReference type="InterPro" id="IPR011701">
    <property type="entry name" value="MFS"/>
</dbReference>
<gene>
    <name evidence="6" type="ORF">ECRASSUSDP1_LOCUS14603</name>
</gene>
<accession>A0AAD1XIG2</accession>
<evidence type="ECO:0000256" key="5">
    <source>
        <dbReference type="SAM" id="Phobius"/>
    </source>
</evidence>
<keyword evidence="7" id="KW-1185">Reference proteome</keyword>